<proteinExistence type="predicted"/>
<protein>
    <recommendedName>
        <fullName evidence="3">Site-specific integrase</fullName>
    </recommendedName>
</protein>
<name>A0A142VZ38_9SPHN</name>
<dbReference type="KEGG" id="ster:AOA14_10735"/>
<evidence type="ECO:0000313" key="1">
    <source>
        <dbReference type="EMBL" id="AMU95080.1"/>
    </source>
</evidence>
<evidence type="ECO:0000313" key="2">
    <source>
        <dbReference type="Proteomes" id="UP000076234"/>
    </source>
</evidence>
<dbReference type="Proteomes" id="UP000076234">
    <property type="component" value="Chromosome"/>
</dbReference>
<sequence length="103" mass="12018">MAIRKREWVSARGERRSAWQVDYVDQVGKRRSKQFVRKKDAETFLHRAQTEVRLGIHTVSRESVTIDQAATNWLADRGMANLEPTTLAAYEQHVEPPRDCRRP</sequence>
<organism evidence="1 2">
    <name type="scientific">Sphingopyxis terrae subsp. terrae NBRC 15098</name>
    <dbReference type="NCBI Taxonomy" id="1219058"/>
    <lineage>
        <taxon>Bacteria</taxon>
        <taxon>Pseudomonadati</taxon>
        <taxon>Pseudomonadota</taxon>
        <taxon>Alphaproteobacteria</taxon>
        <taxon>Sphingomonadales</taxon>
        <taxon>Sphingomonadaceae</taxon>
        <taxon>Sphingopyxis</taxon>
    </lineage>
</organism>
<gene>
    <name evidence="1" type="ORF">AOA14_10735</name>
</gene>
<accession>A0A142VZ38</accession>
<reference evidence="1 2" key="2">
    <citation type="journal article" date="2016" name="Genome Announc.">
        <title>Complete Genome Sequence of Sphingopyxis terrae Strain 203-1 (NBRC 111660), a Polyethylene Glycol Degrader.</title>
        <authorList>
            <person name="Ohtsubo Y."/>
            <person name="Nonoyama S."/>
            <person name="Nagata Y."/>
            <person name="Numata M."/>
            <person name="Tsuchikane K."/>
            <person name="Hosoyama A."/>
            <person name="Yamazoe A."/>
            <person name="Tsuda M."/>
            <person name="Fujita N."/>
            <person name="Kawai F."/>
        </authorList>
    </citation>
    <scope>NUCLEOTIDE SEQUENCE [LARGE SCALE GENOMIC DNA]</scope>
    <source>
        <strain evidence="1 2">203-1</strain>
    </source>
</reference>
<evidence type="ECO:0008006" key="3">
    <source>
        <dbReference type="Google" id="ProtNLM"/>
    </source>
</evidence>
<reference evidence="2" key="1">
    <citation type="submission" date="2015-11" db="EMBL/GenBank/DDBJ databases">
        <title>Complete genome sequence of a polyethylene glycol-degrading strain Sphingopyxis terrae strain 203-1 (NBRC 15098).</title>
        <authorList>
            <person name="Yoshiyuki O."/>
            <person name="Shouta N."/>
            <person name="Nagata Y."/>
            <person name="Numata M."/>
            <person name="Tsuchikane K."/>
            <person name="Hosoyama A."/>
            <person name="Yamazoe A."/>
            <person name="Tsuda M."/>
            <person name="Fujita N."/>
            <person name="Kawai F."/>
        </authorList>
    </citation>
    <scope>NUCLEOTIDE SEQUENCE [LARGE SCALE GENOMIC DNA]</scope>
    <source>
        <strain evidence="2">203-1</strain>
    </source>
</reference>
<dbReference type="STRING" id="1219058.AOA14_10735"/>
<dbReference type="AlphaFoldDB" id="A0A142VZ38"/>
<dbReference type="EMBL" id="CP013342">
    <property type="protein sequence ID" value="AMU95080.1"/>
    <property type="molecule type" value="Genomic_DNA"/>
</dbReference>